<keyword evidence="4" id="KW-1185">Reference proteome</keyword>
<name>A0A8W8HLP3_MAGGI</name>
<feature type="chain" id="PRO_5042430629" evidence="2">
    <location>
        <begin position="20"/>
        <end position="224"/>
    </location>
</feature>
<dbReference type="OrthoDB" id="6076852at2759"/>
<organism evidence="3 4">
    <name type="scientific">Magallana gigas</name>
    <name type="common">Pacific oyster</name>
    <name type="synonym">Crassostrea gigas</name>
    <dbReference type="NCBI Taxonomy" id="29159"/>
    <lineage>
        <taxon>Eukaryota</taxon>
        <taxon>Metazoa</taxon>
        <taxon>Spiralia</taxon>
        <taxon>Lophotrochozoa</taxon>
        <taxon>Mollusca</taxon>
        <taxon>Bivalvia</taxon>
        <taxon>Autobranchia</taxon>
        <taxon>Pteriomorphia</taxon>
        <taxon>Ostreida</taxon>
        <taxon>Ostreoidea</taxon>
        <taxon>Ostreidae</taxon>
        <taxon>Magallana</taxon>
    </lineage>
</organism>
<proteinExistence type="predicted"/>
<dbReference type="OMA" id="HVPPGCA"/>
<sequence>MIRFAVFALVLGFAADVYCRCTVTPLRTETTKLGSRRQYCVHNVTQGNVSVPVEILIGSQFQTADCIRCKCTRMGMSCCGFGVADDAALHVPPGCAAIADGCEVVLVSLQDMRTDCYVKSPMAYERQRQMKDKQMMLDYFSHSNPRAMEILRSPEFSRPPRRHGNGQGGPAGGEAAAGGAAEGGQEAKPIITDAHLDAMMISAMLGRPTYGGYQPMDIMSAMFA</sequence>
<dbReference type="Gene3D" id="2.60.40.1900">
    <property type="entry name" value="Beta-microseminoprotein (PSP94) domain"/>
    <property type="match status" value="1"/>
</dbReference>
<evidence type="ECO:0000256" key="1">
    <source>
        <dbReference type="SAM" id="MobiDB-lite"/>
    </source>
</evidence>
<dbReference type="Proteomes" id="UP000005408">
    <property type="component" value="Unassembled WGS sequence"/>
</dbReference>
<dbReference type="EnsemblMetazoa" id="G10163.2">
    <property type="protein sequence ID" value="G10163.2:cds"/>
    <property type="gene ID" value="G10163"/>
</dbReference>
<protein>
    <submittedName>
        <fullName evidence="3">Uncharacterized protein</fullName>
    </submittedName>
</protein>
<feature type="region of interest" description="Disordered" evidence="1">
    <location>
        <begin position="154"/>
        <end position="184"/>
    </location>
</feature>
<keyword evidence="2" id="KW-0732">Signal</keyword>
<evidence type="ECO:0000313" key="3">
    <source>
        <dbReference type="EnsemblMetazoa" id="G10163.2:cds"/>
    </source>
</evidence>
<dbReference type="EnsemblMetazoa" id="G10163.3">
    <property type="protein sequence ID" value="G10163.3:cds"/>
    <property type="gene ID" value="G10163"/>
</dbReference>
<feature type="signal peptide" evidence="2">
    <location>
        <begin position="1"/>
        <end position="19"/>
    </location>
</feature>
<accession>A0A8W8HLP3</accession>
<evidence type="ECO:0000256" key="2">
    <source>
        <dbReference type="SAM" id="SignalP"/>
    </source>
</evidence>
<dbReference type="AlphaFoldDB" id="A0A8W8HLP3"/>
<feature type="compositionally biased region" description="Gly residues" evidence="1">
    <location>
        <begin position="165"/>
        <end position="182"/>
    </location>
</feature>
<reference evidence="3" key="1">
    <citation type="submission" date="2022-08" db="UniProtKB">
        <authorList>
            <consortium name="EnsemblMetazoa"/>
        </authorList>
    </citation>
    <scope>IDENTIFICATION</scope>
    <source>
        <strain evidence="3">05x7-T-G4-1.051#20</strain>
    </source>
</reference>
<dbReference type="EnsemblMetazoa" id="G10163.1">
    <property type="protein sequence ID" value="G10163.1:cds"/>
    <property type="gene ID" value="G10163"/>
</dbReference>
<evidence type="ECO:0000313" key="4">
    <source>
        <dbReference type="Proteomes" id="UP000005408"/>
    </source>
</evidence>